<dbReference type="KEGG" id="cpas:Clopa_4597"/>
<organism evidence="1 2">
    <name type="scientific">Clostridium pasteurianum BC1</name>
    <dbReference type="NCBI Taxonomy" id="86416"/>
    <lineage>
        <taxon>Bacteria</taxon>
        <taxon>Bacillati</taxon>
        <taxon>Bacillota</taxon>
        <taxon>Clostridia</taxon>
        <taxon>Eubacteriales</taxon>
        <taxon>Clostridiaceae</taxon>
        <taxon>Clostridium</taxon>
    </lineage>
</organism>
<evidence type="ECO:0000313" key="1">
    <source>
        <dbReference type="EMBL" id="AGK99290.1"/>
    </source>
</evidence>
<reference evidence="1 2" key="1">
    <citation type="submission" date="2012-01" db="EMBL/GenBank/DDBJ databases">
        <title>Complete sequence of chromosome of Clostridium pasteurianum BC1.</title>
        <authorList>
            <consortium name="US DOE Joint Genome Institute"/>
            <person name="Lucas S."/>
            <person name="Han J."/>
            <person name="Lapidus A."/>
            <person name="Cheng J.-F."/>
            <person name="Goodwin L."/>
            <person name="Pitluck S."/>
            <person name="Peters L."/>
            <person name="Mikhailova N."/>
            <person name="Teshima H."/>
            <person name="Detter J.C."/>
            <person name="Han C."/>
            <person name="Tapia R."/>
            <person name="Land M."/>
            <person name="Hauser L."/>
            <person name="Kyrpides N."/>
            <person name="Ivanova N."/>
            <person name="Pagani I."/>
            <person name="Dunn J."/>
            <person name="Taghavi S."/>
            <person name="Francis A."/>
            <person name="van der Lelie D."/>
            <person name="Woyke T."/>
        </authorList>
    </citation>
    <scope>NUCLEOTIDE SEQUENCE [LARGE SCALE GENOMIC DNA]</scope>
    <source>
        <strain evidence="1 2">BC1</strain>
    </source>
</reference>
<dbReference type="HOGENOM" id="CLU_3409047_0_0_9"/>
<proteinExistence type="predicted"/>
<dbReference type="EMBL" id="CP003261">
    <property type="protein sequence ID" value="AGK99290.1"/>
    <property type="molecule type" value="Genomic_DNA"/>
</dbReference>
<dbReference type="Proteomes" id="UP000013523">
    <property type="component" value="Chromosome"/>
</dbReference>
<evidence type="ECO:0000313" key="2">
    <source>
        <dbReference type="Proteomes" id="UP000013523"/>
    </source>
</evidence>
<dbReference type="AlphaFoldDB" id="R4KI46"/>
<accession>R4KI46</accession>
<gene>
    <name evidence="1" type="ORF">Clopa_4597</name>
</gene>
<keyword evidence="2" id="KW-1185">Reference proteome</keyword>
<dbReference type="STRING" id="86416.Clopa_4597"/>
<sequence>MRYGILFSNIMIFQNNLKFSPTLKDILYN</sequence>
<protein>
    <submittedName>
        <fullName evidence="1">Uncharacterized protein</fullName>
    </submittedName>
</protein>
<name>R4KI46_CLOPA</name>